<organism evidence="1">
    <name type="scientific">Sinorhizobium medicae</name>
    <dbReference type="NCBI Taxonomy" id="110321"/>
    <lineage>
        <taxon>Bacteria</taxon>
        <taxon>Pseudomonadati</taxon>
        <taxon>Pseudomonadota</taxon>
        <taxon>Alphaproteobacteria</taxon>
        <taxon>Hyphomicrobiales</taxon>
        <taxon>Rhizobiaceae</taxon>
        <taxon>Sinorhizobium/Ensifer group</taxon>
        <taxon>Sinorhizobium</taxon>
    </lineage>
</organism>
<proteinExistence type="predicted"/>
<evidence type="ECO:0000313" key="1">
    <source>
        <dbReference type="EMBL" id="MQW69477.1"/>
    </source>
</evidence>
<accession>A0A6G1WIL0</accession>
<name>A0A6G1WIL0_9HYPH</name>
<dbReference type="InterPro" id="IPR008878">
    <property type="entry name" value="Transposase_IS66_Orf2"/>
</dbReference>
<sequence>MRRGFPGLSLMVQETLKRDQMSGHLFVFRGRSGQLPTFLHTVFVLRRSHILGIRCSGERCRSRRIGAARA</sequence>
<protein>
    <recommendedName>
        <fullName evidence="2">Transposase</fullName>
    </recommendedName>
</protein>
<evidence type="ECO:0008006" key="2">
    <source>
        <dbReference type="Google" id="ProtNLM"/>
    </source>
</evidence>
<gene>
    <name evidence="1" type="ORF">GHJ91_09890</name>
</gene>
<dbReference type="AlphaFoldDB" id="A0A6G1WIL0"/>
<dbReference type="Pfam" id="PF05717">
    <property type="entry name" value="TnpB_IS66"/>
    <property type="match status" value="1"/>
</dbReference>
<comment type="caution">
    <text evidence="1">The sequence shown here is derived from an EMBL/GenBank/DDBJ whole genome shotgun (WGS) entry which is preliminary data.</text>
</comment>
<reference evidence="1" key="1">
    <citation type="journal article" date="2013" name="Genome Biol.">
        <title>Comparative genomics of the core and accessory genomes of 48 Sinorhizobium strains comprising five genospecies.</title>
        <authorList>
            <person name="Sugawara M."/>
            <person name="Epstein B."/>
            <person name="Badgley B.D."/>
            <person name="Unno T."/>
            <person name="Xu L."/>
            <person name="Reese J."/>
            <person name="Gyaneshwar P."/>
            <person name="Denny R."/>
            <person name="Mudge J."/>
            <person name="Bharti A.K."/>
            <person name="Farmer A.D."/>
            <person name="May G.D."/>
            <person name="Woodward J.E."/>
            <person name="Medigue C."/>
            <person name="Vallenet D."/>
            <person name="Lajus A."/>
            <person name="Rouy Z."/>
            <person name="Martinez-Vaz B."/>
            <person name="Tiffin P."/>
            <person name="Young N.D."/>
            <person name="Sadowsky M.J."/>
        </authorList>
    </citation>
    <scope>NUCLEOTIDE SEQUENCE</scope>
    <source>
        <strain evidence="1">M1</strain>
    </source>
</reference>
<dbReference type="EMBL" id="WISB01000055">
    <property type="protein sequence ID" value="MQW69477.1"/>
    <property type="molecule type" value="Genomic_DNA"/>
</dbReference>